<dbReference type="AlphaFoldDB" id="A0A5S4ZZN7"/>
<dbReference type="InterPro" id="IPR012382">
    <property type="entry name" value="CobI/CbiL"/>
</dbReference>
<evidence type="ECO:0000256" key="7">
    <source>
        <dbReference type="PIRNR" id="PIRNR036427"/>
    </source>
</evidence>
<dbReference type="PANTHER" id="PTHR43467:SF2">
    <property type="entry name" value="COBALT-PRECORRIN-2 C(20)-METHYLTRANSFERASE"/>
    <property type="match status" value="1"/>
</dbReference>
<name>A0A5S4ZZN7_9FIRM</name>
<proteinExistence type="inferred from homology"/>
<keyword evidence="5 9" id="KW-0808">Transferase</keyword>
<comment type="pathway">
    <text evidence="1">Cofactor biosynthesis; adenosylcobalamin biosynthesis.</text>
</comment>
<keyword evidence="4 9" id="KW-0489">Methyltransferase</keyword>
<dbReference type="Proteomes" id="UP000323166">
    <property type="component" value="Unassembled WGS sequence"/>
</dbReference>
<feature type="domain" description="Tetrapyrrole methylase" evidence="8">
    <location>
        <begin position="4"/>
        <end position="212"/>
    </location>
</feature>
<protein>
    <submittedName>
        <fullName evidence="9">Precorrin-2 C20-methyltransferase</fullName>
    </submittedName>
</protein>
<dbReference type="CDD" id="cd11645">
    <property type="entry name" value="Precorrin_2_C20_MT"/>
    <property type="match status" value="1"/>
</dbReference>
<accession>A0A5S4ZZN7</accession>
<dbReference type="InterPro" id="IPR014776">
    <property type="entry name" value="4pyrrole_Mease_sub2"/>
</dbReference>
<evidence type="ECO:0000256" key="2">
    <source>
        <dbReference type="ARBA" id="ARBA00005879"/>
    </source>
</evidence>
<organism evidence="9 10">
    <name type="scientific">Desulfallas thermosapovorans DSM 6562</name>
    <dbReference type="NCBI Taxonomy" id="1121431"/>
    <lineage>
        <taxon>Bacteria</taxon>
        <taxon>Bacillati</taxon>
        <taxon>Bacillota</taxon>
        <taxon>Clostridia</taxon>
        <taxon>Eubacteriales</taxon>
        <taxon>Desulfallaceae</taxon>
        <taxon>Desulfallas</taxon>
    </lineage>
</organism>
<reference evidence="9 10" key="1">
    <citation type="submission" date="2019-07" db="EMBL/GenBank/DDBJ databases">
        <title>Genomic Encyclopedia of Type Strains, Phase I: the one thousand microbial genomes (KMG-I) project.</title>
        <authorList>
            <person name="Kyrpides N."/>
        </authorList>
    </citation>
    <scope>NUCLEOTIDE SEQUENCE [LARGE SCALE GENOMIC DNA]</scope>
    <source>
        <strain evidence="9 10">DSM 6562</strain>
    </source>
</reference>
<dbReference type="InterPro" id="IPR006364">
    <property type="entry name" value="CobI/CbiL/CobIJ_dom"/>
</dbReference>
<comment type="caution">
    <text evidence="9">The sequence shown here is derived from an EMBL/GenBank/DDBJ whole genome shotgun (WGS) entry which is preliminary data.</text>
</comment>
<dbReference type="PIRSF" id="PIRSF036427">
    <property type="entry name" value="Precrrn-2_mtase"/>
    <property type="match status" value="1"/>
</dbReference>
<dbReference type="InterPro" id="IPR035996">
    <property type="entry name" value="4pyrrol_Methylase_sf"/>
</dbReference>
<evidence type="ECO:0000259" key="8">
    <source>
        <dbReference type="Pfam" id="PF00590"/>
    </source>
</evidence>
<dbReference type="Pfam" id="PF00590">
    <property type="entry name" value="TP_methylase"/>
    <property type="match status" value="1"/>
</dbReference>
<evidence type="ECO:0000313" key="10">
    <source>
        <dbReference type="Proteomes" id="UP000323166"/>
    </source>
</evidence>
<keyword evidence="10" id="KW-1185">Reference proteome</keyword>
<evidence type="ECO:0000256" key="6">
    <source>
        <dbReference type="ARBA" id="ARBA00022691"/>
    </source>
</evidence>
<evidence type="ECO:0000256" key="5">
    <source>
        <dbReference type="ARBA" id="ARBA00022679"/>
    </source>
</evidence>
<evidence type="ECO:0000256" key="1">
    <source>
        <dbReference type="ARBA" id="ARBA00004953"/>
    </source>
</evidence>
<dbReference type="Gene3D" id="3.30.950.10">
    <property type="entry name" value="Methyltransferase, Cobalt-precorrin-4 Transmethylase, Domain 2"/>
    <property type="match status" value="1"/>
</dbReference>
<keyword evidence="6" id="KW-0949">S-adenosyl-L-methionine</keyword>
<dbReference type="EMBL" id="VNHM01000001">
    <property type="protein sequence ID" value="TYO97740.1"/>
    <property type="molecule type" value="Genomic_DNA"/>
</dbReference>
<dbReference type="UniPathway" id="UPA00148"/>
<dbReference type="PANTHER" id="PTHR43467">
    <property type="entry name" value="COBALT-PRECORRIN-2 C(20)-METHYLTRANSFERASE"/>
    <property type="match status" value="1"/>
</dbReference>
<evidence type="ECO:0000313" key="9">
    <source>
        <dbReference type="EMBL" id="TYO97740.1"/>
    </source>
</evidence>
<comment type="similarity">
    <text evidence="2 7">Belongs to the precorrin methyltransferase family.</text>
</comment>
<dbReference type="InterPro" id="IPR000878">
    <property type="entry name" value="4pyrrol_Mease"/>
</dbReference>
<dbReference type="GO" id="GO:0030788">
    <property type="term" value="F:precorrin-2 C20-methyltransferase activity"/>
    <property type="evidence" value="ECO:0007669"/>
    <property type="project" value="InterPro"/>
</dbReference>
<evidence type="ECO:0000256" key="3">
    <source>
        <dbReference type="ARBA" id="ARBA00022573"/>
    </source>
</evidence>
<keyword evidence="3" id="KW-0169">Cobalamin biosynthesis</keyword>
<gene>
    <name evidence="9" type="ORF">LX24_00021</name>
</gene>
<dbReference type="GO" id="GO:0009236">
    <property type="term" value="P:cobalamin biosynthetic process"/>
    <property type="evidence" value="ECO:0007669"/>
    <property type="project" value="UniProtKB-UniRule"/>
</dbReference>
<dbReference type="InterPro" id="IPR014777">
    <property type="entry name" value="4pyrrole_Mease_sub1"/>
</dbReference>
<dbReference type="GO" id="GO:0032259">
    <property type="term" value="P:methylation"/>
    <property type="evidence" value="ECO:0007669"/>
    <property type="project" value="UniProtKB-KW"/>
</dbReference>
<evidence type="ECO:0000256" key="4">
    <source>
        <dbReference type="ARBA" id="ARBA00022603"/>
    </source>
</evidence>
<dbReference type="NCBIfam" id="TIGR01467">
    <property type="entry name" value="cobI_cbiL"/>
    <property type="match status" value="1"/>
</dbReference>
<dbReference type="Gene3D" id="3.40.1010.10">
    <property type="entry name" value="Cobalt-precorrin-4 Transmethylase, Domain 1"/>
    <property type="match status" value="1"/>
</dbReference>
<dbReference type="SUPFAM" id="SSF53790">
    <property type="entry name" value="Tetrapyrrole methylase"/>
    <property type="match status" value="1"/>
</dbReference>
<sequence>MTGTFYGIGVGPGDPELLTLKAQRILSAVDVLCVPKSKMEKDSLALSVVRKAVPKEHTLLELQFPMSRDQAILEQSWQQAGARVAGELLAGRDVAFITIGDPTLYSTYGYLLRYLRNLYPDVPTETVPGVSSITACPAYIQEPLVEGDEKLAIIPAAYDLQDLHQILDIFDTVVLMKVNRQLPKLLQFLKNCGNFTTHFVHRCGYPDQFATREPETILDQKLHYMSLMIVKKRRDSQ</sequence>
<dbReference type="RefSeq" id="WP_166510115.1">
    <property type="nucleotide sequence ID" value="NZ_VNHM01000001.1"/>
</dbReference>